<sequence length="450" mass="48315">MIDRARLAELTAREQRTFLERNPRSRAAYDRAEHLFGQVPMTWMNKKAGAFPLYLAEARGNRVTDIDGNVYLDFALGDTGAMGGHSPAPVVDAVQRRIGDSGGVTTMMPTEDAEWVGAELSRRFGLDVWSFSLTATDANRWAIRLVRALTGRSKILFHSYSYHGSVDESLIVVGADGEGTSRPGNVGAPVDVTLTSRVAEINDLDGLERQLAHGDVAAVLIEPALTNIGIVLPDPGYHEGVRELTRRHGALLIIDETHTFSAGPGGATKAWGLEPDVLVIGKAIAGGVPSGAYGLTREIADRVLGRTDLGLIDMGGVGGTLAGSPLSIAATRATLEHVLTDAAFTGMIEVADHYTDGVRRLFERFGLPWTISQLGARAEYRFVSPAPRNGTESDAAADAELEDFLHLYLTNRGILLTPFHNMALMSPVTTRDDVDAHLAVLEQALAELTA</sequence>
<organism evidence="4 5">
    <name type="scientific">Amnibacterium flavum</name>
    <dbReference type="NCBI Taxonomy" id="2173173"/>
    <lineage>
        <taxon>Bacteria</taxon>
        <taxon>Bacillati</taxon>
        <taxon>Actinomycetota</taxon>
        <taxon>Actinomycetes</taxon>
        <taxon>Micrococcales</taxon>
        <taxon>Microbacteriaceae</taxon>
        <taxon>Amnibacterium</taxon>
    </lineage>
</organism>
<protein>
    <submittedName>
        <fullName evidence="4">Aspartate aminotransferase family protein</fullName>
    </submittedName>
</protein>
<dbReference type="Proteomes" id="UP000244893">
    <property type="component" value="Unassembled WGS sequence"/>
</dbReference>
<dbReference type="PANTHER" id="PTHR43713">
    <property type="entry name" value="GLUTAMATE-1-SEMIALDEHYDE 2,1-AMINOMUTASE"/>
    <property type="match status" value="1"/>
</dbReference>
<keyword evidence="4" id="KW-0032">Aminotransferase</keyword>
<dbReference type="Pfam" id="PF00202">
    <property type="entry name" value="Aminotran_3"/>
    <property type="match status" value="1"/>
</dbReference>
<dbReference type="InterPro" id="IPR005814">
    <property type="entry name" value="Aminotrans_3"/>
</dbReference>
<dbReference type="RefSeq" id="WP_116756992.1">
    <property type="nucleotide sequence ID" value="NZ_JBHUEX010000001.1"/>
</dbReference>
<keyword evidence="4" id="KW-0808">Transferase</keyword>
<comment type="caution">
    <text evidence="4">The sequence shown here is derived from an EMBL/GenBank/DDBJ whole genome shotgun (WGS) entry which is preliminary data.</text>
</comment>
<dbReference type="GO" id="GO:0030170">
    <property type="term" value="F:pyridoxal phosphate binding"/>
    <property type="evidence" value="ECO:0007669"/>
    <property type="project" value="InterPro"/>
</dbReference>
<dbReference type="PANTHER" id="PTHR43713:SF3">
    <property type="entry name" value="GLUTAMATE-1-SEMIALDEHYDE 2,1-AMINOMUTASE 1, CHLOROPLASTIC-RELATED"/>
    <property type="match status" value="1"/>
</dbReference>
<evidence type="ECO:0000256" key="3">
    <source>
        <dbReference type="RuleBase" id="RU003560"/>
    </source>
</evidence>
<dbReference type="InterPro" id="IPR015422">
    <property type="entry name" value="PyrdxlP-dep_Trfase_small"/>
</dbReference>
<dbReference type="GO" id="GO:0008483">
    <property type="term" value="F:transaminase activity"/>
    <property type="evidence" value="ECO:0007669"/>
    <property type="project" value="UniProtKB-KW"/>
</dbReference>
<evidence type="ECO:0000256" key="1">
    <source>
        <dbReference type="ARBA" id="ARBA00001933"/>
    </source>
</evidence>
<dbReference type="InterPro" id="IPR015424">
    <property type="entry name" value="PyrdxlP-dep_Trfase"/>
</dbReference>
<keyword evidence="2 3" id="KW-0663">Pyridoxal phosphate</keyword>
<name>A0A2V1HQ65_9MICO</name>
<dbReference type="SUPFAM" id="SSF53383">
    <property type="entry name" value="PLP-dependent transferases"/>
    <property type="match status" value="1"/>
</dbReference>
<comment type="cofactor">
    <cofactor evidence="1">
        <name>pyridoxal 5'-phosphate</name>
        <dbReference type="ChEBI" id="CHEBI:597326"/>
    </cofactor>
</comment>
<comment type="similarity">
    <text evidence="3">Belongs to the class-III pyridoxal-phosphate-dependent aminotransferase family.</text>
</comment>
<dbReference type="Gene3D" id="3.40.640.10">
    <property type="entry name" value="Type I PLP-dependent aspartate aminotransferase-like (Major domain)"/>
    <property type="match status" value="1"/>
</dbReference>
<evidence type="ECO:0000256" key="2">
    <source>
        <dbReference type="ARBA" id="ARBA00022898"/>
    </source>
</evidence>
<reference evidence="4 5" key="1">
    <citation type="submission" date="2018-05" db="EMBL/GenBank/DDBJ databases">
        <title>Amnibacterium sp. M8JJ-5, whole genome shotgun sequence.</title>
        <authorList>
            <person name="Tuo L."/>
        </authorList>
    </citation>
    <scope>NUCLEOTIDE SEQUENCE [LARGE SCALE GENOMIC DNA]</scope>
    <source>
        <strain evidence="4 5">M8JJ-5</strain>
    </source>
</reference>
<dbReference type="NCBIfam" id="NF005453">
    <property type="entry name" value="PRK07046.1"/>
    <property type="match status" value="1"/>
</dbReference>
<evidence type="ECO:0000313" key="5">
    <source>
        <dbReference type="Proteomes" id="UP000244893"/>
    </source>
</evidence>
<gene>
    <name evidence="4" type="ORF">DDQ50_12300</name>
</gene>
<dbReference type="AlphaFoldDB" id="A0A2V1HQ65"/>
<proteinExistence type="inferred from homology"/>
<dbReference type="OrthoDB" id="9801052at2"/>
<dbReference type="EMBL" id="QEOP01000002">
    <property type="protein sequence ID" value="PVZ94481.1"/>
    <property type="molecule type" value="Genomic_DNA"/>
</dbReference>
<dbReference type="InterPro" id="IPR015421">
    <property type="entry name" value="PyrdxlP-dep_Trfase_major"/>
</dbReference>
<evidence type="ECO:0000313" key="4">
    <source>
        <dbReference type="EMBL" id="PVZ94481.1"/>
    </source>
</evidence>
<accession>A0A2V1HQ65</accession>
<keyword evidence="5" id="KW-1185">Reference proteome</keyword>
<dbReference type="Gene3D" id="3.90.1150.10">
    <property type="entry name" value="Aspartate Aminotransferase, domain 1"/>
    <property type="match status" value="1"/>
</dbReference>